<protein>
    <recommendedName>
        <fullName evidence="6">RING-type domain-containing protein</fullName>
    </recommendedName>
</protein>
<dbReference type="OrthoDB" id="8062037at2759"/>
<gene>
    <name evidence="7" type="ORF">DSL72_006685</name>
</gene>
<dbReference type="PANTHER" id="PTHR45969:SF69">
    <property type="entry name" value="FINGER DOMAIN PROTEIN, PUTATIVE (AFU_ORTHOLOGUE AFUA_3G12190)-RELATED"/>
    <property type="match status" value="1"/>
</dbReference>
<organism evidence="7 8">
    <name type="scientific">Monilinia vaccinii-corymbosi</name>
    <dbReference type="NCBI Taxonomy" id="61207"/>
    <lineage>
        <taxon>Eukaryota</taxon>
        <taxon>Fungi</taxon>
        <taxon>Dikarya</taxon>
        <taxon>Ascomycota</taxon>
        <taxon>Pezizomycotina</taxon>
        <taxon>Leotiomycetes</taxon>
        <taxon>Helotiales</taxon>
        <taxon>Sclerotiniaceae</taxon>
        <taxon>Monilinia</taxon>
    </lineage>
</organism>
<dbReference type="AlphaFoldDB" id="A0A8A3PMV3"/>
<proteinExistence type="predicted"/>
<dbReference type="Gene3D" id="3.30.40.10">
    <property type="entry name" value="Zinc/RING finger domain, C3HC4 (zinc finger)"/>
    <property type="match status" value="1"/>
</dbReference>
<name>A0A8A3PMV3_9HELO</name>
<keyword evidence="2 4" id="KW-0863">Zinc-finger</keyword>
<dbReference type="PANTHER" id="PTHR45969">
    <property type="entry name" value="RING ZINC FINGER PROTEIN-RELATED"/>
    <property type="match status" value="1"/>
</dbReference>
<keyword evidence="8" id="KW-1185">Reference proteome</keyword>
<feature type="compositionally biased region" description="Basic and acidic residues" evidence="5">
    <location>
        <begin position="88"/>
        <end position="99"/>
    </location>
</feature>
<feature type="region of interest" description="Disordered" evidence="5">
    <location>
        <begin position="88"/>
        <end position="144"/>
    </location>
</feature>
<dbReference type="EMBL" id="CP063411">
    <property type="protein sequence ID" value="QSZ36802.1"/>
    <property type="molecule type" value="Genomic_DNA"/>
</dbReference>
<dbReference type="GO" id="GO:0061630">
    <property type="term" value="F:ubiquitin protein ligase activity"/>
    <property type="evidence" value="ECO:0007669"/>
    <property type="project" value="TreeGrafter"/>
</dbReference>
<evidence type="ECO:0000256" key="4">
    <source>
        <dbReference type="PROSITE-ProRule" id="PRU00175"/>
    </source>
</evidence>
<dbReference type="SUPFAM" id="SSF57850">
    <property type="entry name" value="RING/U-box"/>
    <property type="match status" value="1"/>
</dbReference>
<keyword evidence="3" id="KW-0862">Zinc</keyword>
<dbReference type="CDD" id="cd16448">
    <property type="entry name" value="RING-H2"/>
    <property type="match status" value="1"/>
</dbReference>
<dbReference type="GO" id="GO:0008270">
    <property type="term" value="F:zinc ion binding"/>
    <property type="evidence" value="ECO:0007669"/>
    <property type="project" value="UniProtKB-KW"/>
</dbReference>
<evidence type="ECO:0000259" key="6">
    <source>
        <dbReference type="PROSITE" id="PS50089"/>
    </source>
</evidence>
<dbReference type="Proteomes" id="UP000672032">
    <property type="component" value="Chromosome 7"/>
</dbReference>
<dbReference type="SMART" id="SM00184">
    <property type="entry name" value="RING"/>
    <property type="match status" value="1"/>
</dbReference>
<reference evidence="7" key="1">
    <citation type="submission" date="2020-10" db="EMBL/GenBank/DDBJ databases">
        <title>Genome Sequence of Monilinia vaccinii-corymbosi Sheds Light on Mummy Berry Disease Infection of Blueberry and Mating Type.</title>
        <authorList>
            <person name="Yow A.G."/>
            <person name="Zhang Y."/>
            <person name="Bansal K."/>
            <person name="Eacker S.M."/>
            <person name="Sullivan S."/>
            <person name="Liachko I."/>
            <person name="Cubeta M.A."/>
            <person name="Rollins J.A."/>
            <person name="Ashrafi H."/>
        </authorList>
    </citation>
    <scope>NUCLEOTIDE SEQUENCE</scope>
    <source>
        <strain evidence="7">RL-1</strain>
    </source>
</reference>
<evidence type="ECO:0000256" key="5">
    <source>
        <dbReference type="SAM" id="MobiDB-lite"/>
    </source>
</evidence>
<dbReference type="Pfam" id="PF13639">
    <property type="entry name" value="zf-RING_2"/>
    <property type="match status" value="1"/>
</dbReference>
<sequence>MPEPFKSVSVRSLPEDQRTCTICQGSLGGSEGGVPVKTQCNHIFDRNCIVRWLDEGNSNCPVCHEEVHPVGGSGLRDRLRGIRESFRRARERDAEDREQTQQAQADSGGASNLDDTPRSFSNPSRDHDSQSLATGRTIPSSMQRAQSNYRSALSYIEYVDERLFRQAQASHRASQAQHQGERKIQEAFARFLAAQESNDRREIENAILIQDTATLLLDGATSALELEDSLLANLMKVREQMAEELKEAREDFTLESEMFTLEVEVSLDGSRY</sequence>
<evidence type="ECO:0000256" key="2">
    <source>
        <dbReference type="ARBA" id="ARBA00022771"/>
    </source>
</evidence>
<evidence type="ECO:0000256" key="3">
    <source>
        <dbReference type="ARBA" id="ARBA00022833"/>
    </source>
</evidence>
<feature type="compositionally biased region" description="Polar residues" evidence="5">
    <location>
        <begin position="100"/>
        <end position="123"/>
    </location>
</feature>
<dbReference type="InterPro" id="IPR001841">
    <property type="entry name" value="Znf_RING"/>
</dbReference>
<feature type="compositionally biased region" description="Polar residues" evidence="5">
    <location>
        <begin position="130"/>
        <end position="144"/>
    </location>
</feature>
<accession>A0A8A3PMV3</accession>
<dbReference type="PROSITE" id="PS50089">
    <property type="entry name" value="ZF_RING_2"/>
    <property type="match status" value="1"/>
</dbReference>
<keyword evidence="1" id="KW-0479">Metal-binding</keyword>
<feature type="domain" description="RING-type" evidence="6">
    <location>
        <begin position="20"/>
        <end position="64"/>
    </location>
</feature>
<dbReference type="GO" id="GO:0016567">
    <property type="term" value="P:protein ubiquitination"/>
    <property type="evidence" value="ECO:0007669"/>
    <property type="project" value="TreeGrafter"/>
</dbReference>
<evidence type="ECO:0000256" key="1">
    <source>
        <dbReference type="ARBA" id="ARBA00022723"/>
    </source>
</evidence>
<evidence type="ECO:0000313" key="7">
    <source>
        <dbReference type="EMBL" id="QSZ36802.1"/>
    </source>
</evidence>
<evidence type="ECO:0000313" key="8">
    <source>
        <dbReference type="Proteomes" id="UP000672032"/>
    </source>
</evidence>
<dbReference type="InterPro" id="IPR013083">
    <property type="entry name" value="Znf_RING/FYVE/PHD"/>
</dbReference>